<evidence type="ECO:0000313" key="1">
    <source>
        <dbReference type="EMBL" id="KAE9592958.1"/>
    </source>
</evidence>
<sequence>MYKNFFLYSWNQHPLASQVFQHIHIPFEYLSSFHYPLISTTFPLSTWTRMLFIPRQTTGCVTEILTNGGP</sequence>
<evidence type="ECO:0000313" key="2">
    <source>
        <dbReference type="Proteomes" id="UP000447434"/>
    </source>
</evidence>
<dbReference type="Proteomes" id="UP000447434">
    <property type="component" value="Chromosome 19"/>
</dbReference>
<organism evidence="1 2">
    <name type="scientific">Lupinus albus</name>
    <name type="common">White lupine</name>
    <name type="synonym">Lupinus termis</name>
    <dbReference type="NCBI Taxonomy" id="3870"/>
    <lineage>
        <taxon>Eukaryota</taxon>
        <taxon>Viridiplantae</taxon>
        <taxon>Streptophyta</taxon>
        <taxon>Embryophyta</taxon>
        <taxon>Tracheophyta</taxon>
        <taxon>Spermatophyta</taxon>
        <taxon>Magnoliopsida</taxon>
        <taxon>eudicotyledons</taxon>
        <taxon>Gunneridae</taxon>
        <taxon>Pentapetalae</taxon>
        <taxon>rosids</taxon>
        <taxon>fabids</taxon>
        <taxon>Fabales</taxon>
        <taxon>Fabaceae</taxon>
        <taxon>Papilionoideae</taxon>
        <taxon>50 kb inversion clade</taxon>
        <taxon>genistoids sensu lato</taxon>
        <taxon>core genistoids</taxon>
        <taxon>Genisteae</taxon>
        <taxon>Lupinus</taxon>
    </lineage>
</organism>
<protein>
    <submittedName>
        <fullName evidence="1">Uncharacterized protein</fullName>
    </submittedName>
</protein>
<name>A0A6A4P223_LUPAL</name>
<gene>
    <name evidence="1" type="ORF">Lalb_Chr19g0134701</name>
</gene>
<comment type="caution">
    <text evidence="1">The sequence shown here is derived from an EMBL/GenBank/DDBJ whole genome shotgun (WGS) entry which is preliminary data.</text>
</comment>
<proteinExistence type="predicted"/>
<dbReference type="AlphaFoldDB" id="A0A6A4P223"/>
<dbReference type="EMBL" id="WOCE01000019">
    <property type="protein sequence ID" value="KAE9592958.1"/>
    <property type="molecule type" value="Genomic_DNA"/>
</dbReference>
<reference evidence="2" key="1">
    <citation type="journal article" date="2020" name="Nat. Commun.">
        <title>Genome sequence of the cluster root forming white lupin.</title>
        <authorList>
            <person name="Hufnagel B."/>
            <person name="Marques A."/>
            <person name="Soriano A."/>
            <person name="Marques L."/>
            <person name="Divol F."/>
            <person name="Doumas P."/>
            <person name="Sallet E."/>
            <person name="Mancinotti D."/>
            <person name="Carrere S."/>
            <person name="Marande W."/>
            <person name="Arribat S."/>
            <person name="Keller J."/>
            <person name="Huneau C."/>
            <person name="Blein T."/>
            <person name="Aime D."/>
            <person name="Laguerre M."/>
            <person name="Taylor J."/>
            <person name="Schubert V."/>
            <person name="Nelson M."/>
            <person name="Geu-Flores F."/>
            <person name="Crespi M."/>
            <person name="Gallardo-Guerrero K."/>
            <person name="Delaux P.-M."/>
            <person name="Salse J."/>
            <person name="Berges H."/>
            <person name="Guyot R."/>
            <person name="Gouzy J."/>
            <person name="Peret B."/>
        </authorList>
    </citation>
    <scope>NUCLEOTIDE SEQUENCE [LARGE SCALE GENOMIC DNA]</scope>
    <source>
        <strain evidence="2">cv. Amiga</strain>
    </source>
</reference>
<accession>A0A6A4P223</accession>
<keyword evidence="2" id="KW-1185">Reference proteome</keyword>